<name>A0A381PJX0_9ZZZZ</name>
<dbReference type="EMBL" id="UINC01001007">
    <property type="protein sequence ID" value="SUZ67260.1"/>
    <property type="molecule type" value="Genomic_DNA"/>
</dbReference>
<sequence>LQLSAVFNDGWRSSKLALTRVSQVVMDAGQRC</sequence>
<proteinExistence type="predicted"/>
<dbReference type="AlphaFoldDB" id="A0A381PJX0"/>
<evidence type="ECO:0000313" key="1">
    <source>
        <dbReference type="EMBL" id="SUZ67260.1"/>
    </source>
</evidence>
<feature type="non-terminal residue" evidence="1">
    <location>
        <position position="1"/>
    </location>
</feature>
<reference evidence="1" key="1">
    <citation type="submission" date="2018-05" db="EMBL/GenBank/DDBJ databases">
        <authorList>
            <person name="Lanie J.A."/>
            <person name="Ng W.-L."/>
            <person name="Kazmierczak K.M."/>
            <person name="Andrzejewski T.M."/>
            <person name="Davidsen T.M."/>
            <person name="Wayne K.J."/>
            <person name="Tettelin H."/>
            <person name="Glass J.I."/>
            <person name="Rusch D."/>
            <person name="Podicherti R."/>
            <person name="Tsui H.-C.T."/>
            <person name="Winkler M.E."/>
        </authorList>
    </citation>
    <scope>NUCLEOTIDE SEQUENCE</scope>
</reference>
<accession>A0A381PJX0</accession>
<gene>
    <name evidence="1" type="ORF">METZ01_LOCUS20114</name>
</gene>
<protein>
    <submittedName>
        <fullName evidence="1">Uncharacterized protein</fullName>
    </submittedName>
</protein>
<organism evidence="1">
    <name type="scientific">marine metagenome</name>
    <dbReference type="NCBI Taxonomy" id="408172"/>
    <lineage>
        <taxon>unclassified sequences</taxon>
        <taxon>metagenomes</taxon>
        <taxon>ecological metagenomes</taxon>
    </lineage>
</organism>